<dbReference type="PROSITE" id="PS51471">
    <property type="entry name" value="FE2OG_OXY"/>
    <property type="match status" value="1"/>
</dbReference>
<dbReference type="InterPro" id="IPR051559">
    <property type="entry name" value="HIF_prolyl_hydroxylases"/>
</dbReference>
<dbReference type="AlphaFoldDB" id="A0A1J1JLR8"/>
<name>A0A1J1JLR8_PLAAG</name>
<evidence type="ECO:0000256" key="2">
    <source>
        <dbReference type="ARBA" id="ARBA00022723"/>
    </source>
</evidence>
<accession>A0A1J1JLR8</accession>
<dbReference type="EC" id="1.14.11.-" evidence="8"/>
<dbReference type="GO" id="GO:0051213">
    <property type="term" value="F:dioxygenase activity"/>
    <property type="evidence" value="ECO:0007669"/>
    <property type="project" value="UniProtKB-KW"/>
</dbReference>
<evidence type="ECO:0000256" key="4">
    <source>
        <dbReference type="ARBA" id="ARBA00022964"/>
    </source>
</evidence>
<evidence type="ECO:0000256" key="3">
    <source>
        <dbReference type="ARBA" id="ARBA00022896"/>
    </source>
</evidence>
<evidence type="ECO:0000259" key="7">
    <source>
        <dbReference type="PROSITE" id="PS51471"/>
    </source>
</evidence>
<dbReference type="InterPro" id="IPR005123">
    <property type="entry name" value="Oxoglu/Fe-dep_dioxygenase_dom"/>
</dbReference>
<dbReference type="Gene3D" id="2.60.120.620">
    <property type="entry name" value="q2cbj1_9rhob like domain"/>
    <property type="match status" value="1"/>
</dbReference>
<dbReference type="GO" id="GO:0016705">
    <property type="term" value="F:oxidoreductase activity, acting on paired donors, with incorporation or reduction of molecular oxygen"/>
    <property type="evidence" value="ECO:0007669"/>
    <property type="project" value="InterPro"/>
</dbReference>
<evidence type="ECO:0000256" key="5">
    <source>
        <dbReference type="ARBA" id="ARBA00023002"/>
    </source>
</evidence>
<dbReference type="EMBL" id="LO018304">
    <property type="protein sequence ID" value="CUM61681.1"/>
    <property type="molecule type" value="Genomic_DNA"/>
</dbReference>
<dbReference type="Proteomes" id="UP001153761">
    <property type="component" value="Chromosome"/>
</dbReference>
<organism evidence="9">
    <name type="scientific">Planktothrix agardhii</name>
    <name type="common">Oscillatoria agardhii</name>
    <dbReference type="NCBI Taxonomy" id="1160"/>
    <lineage>
        <taxon>Bacteria</taxon>
        <taxon>Bacillati</taxon>
        <taxon>Cyanobacteriota</taxon>
        <taxon>Cyanophyceae</taxon>
        <taxon>Oscillatoriophycideae</taxon>
        <taxon>Oscillatoriales</taxon>
        <taxon>Microcoleaceae</taxon>
        <taxon>Planktothrix</taxon>
    </lineage>
</organism>
<dbReference type="GeneID" id="77287771"/>
<evidence type="ECO:0000256" key="1">
    <source>
        <dbReference type="ARBA" id="ARBA00001961"/>
    </source>
</evidence>
<dbReference type="InterPro" id="IPR044862">
    <property type="entry name" value="Pro_4_hyd_alph_FE2OG_OXY"/>
</dbReference>
<dbReference type="Pfam" id="PF13640">
    <property type="entry name" value="2OG-FeII_Oxy_3"/>
    <property type="match status" value="1"/>
</dbReference>
<protein>
    <submittedName>
        <fullName evidence="9">2OG-Fe(II) oxygenase</fullName>
    </submittedName>
    <submittedName>
        <fullName evidence="8">PKHD-type hydroxylase sll0191</fullName>
        <ecNumber evidence="8">1.14.11.-</ecNumber>
    </submittedName>
</protein>
<reference evidence="9" key="1">
    <citation type="submission" date="2015-09" db="EMBL/GenBank/DDBJ databases">
        <authorList>
            <person name="Jackson K.R."/>
            <person name="Lunt B.L."/>
            <person name="Fisher J.N.B."/>
            <person name="Gardner A.V."/>
            <person name="Bailey M.E."/>
            <person name="Deus L.M."/>
            <person name="Earl A.S."/>
            <person name="Gibby P.D."/>
            <person name="Hartmann K.A."/>
            <person name="Liu J.E."/>
            <person name="Manci A.M."/>
            <person name="Nielsen D.A."/>
            <person name="Solomon M.B."/>
            <person name="Breakwell D.P."/>
            <person name="Burnett S.H."/>
            <person name="Grose J.H."/>
        </authorList>
    </citation>
    <scope>NUCLEOTIDE SEQUENCE</scope>
    <source>
        <strain evidence="9">7805</strain>
    </source>
</reference>
<keyword evidence="5 8" id="KW-0560">Oxidoreductase</keyword>
<reference evidence="8" key="2">
    <citation type="submission" date="2020-09" db="EMBL/GenBank/DDBJ databases">
        <authorList>
            <person name="Blom J."/>
        </authorList>
    </citation>
    <scope>NUCLEOTIDE SEQUENCE</scope>
    <source>
        <strain evidence="8">No.66</strain>
    </source>
</reference>
<dbReference type="GO" id="GO:0031418">
    <property type="term" value="F:L-ascorbic acid binding"/>
    <property type="evidence" value="ECO:0007669"/>
    <property type="project" value="UniProtKB-KW"/>
</dbReference>
<evidence type="ECO:0000313" key="9">
    <source>
        <dbReference type="EMBL" id="CUM61681.1"/>
    </source>
</evidence>
<comment type="cofactor">
    <cofactor evidence="1">
        <name>L-ascorbate</name>
        <dbReference type="ChEBI" id="CHEBI:38290"/>
    </cofactor>
</comment>
<feature type="domain" description="Fe2OG dioxygenase" evidence="7">
    <location>
        <begin position="166"/>
        <end position="285"/>
    </location>
</feature>
<dbReference type="InterPro" id="IPR006620">
    <property type="entry name" value="Pro_4_hyd_alph"/>
</dbReference>
<evidence type="ECO:0000256" key="6">
    <source>
        <dbReference type="ARBA" id="ARBA00023004"/>
    </source>
</evidence>
<dbReference type="RefSeq" id="WP_227350404.1">
    <property type="nucleotide sequence ID" value="NZ_JBAVBW010000207.1"/>
</dbReference>
<sequence length="285" mass="33233">MQKKLSPMFSNSDNPQRYNAEFDRIFNQALDIVKSSLNQPEIPYEQRLNVALKVLEIGILSQQKDFNSNSSDIIPSSDDSSNIPEPETIIINPDYLQINDFFSKEDHQKLLNLTLANQNNFFSSEVINQESEYRQSYILLPEYFAEFHELITHKILTARPQVMEQLQIQMFLVAYLEIQITAHLHGGYYKIHQDMDGGKAANRKLTYLYYFYQEPQGFYGGDLRLYETKIQGKSAIIQEQFTQIKPLNNSIIFFDSRCKHEVLPVYCPSEKFTDSRFTLNGWIHG</sequence>
<keyword evidence="4" id="KW-0223">Dioxygenase</keyword>
<keyword evidence="6" id="KW-0408">Iron</keyword>
<evidence type="ECO:0000313" key="8">
    <source>
        <dbReference type="EMBL" id="CAD5946957.1"/>
    </source>
</evidence>
<dbReference type="EMBL" id="LR882963">
    <property type="protein sequence ID" value="CAD5946957.1"/>
    <property type="molecule type" value="Genomic_DNA"/>
</dbReference>
<keyword evidence="3" id="KW-0847">Vitamin C</keyword>
<proteinExistence type="predicted"/>
<dbReference type="GO" id="GO:0005506">
    <property type="term" value="F:iron ion binding"/>
    <property type="evidence" value="ECO:0007669"/>
    <property type="project" value="InterPro"/>
</dbReference>
<dbReference type="SMART" id="SM00702">
    <property type="entry name" value="P4Hc"/>
    <property type="match status" value="1"/>
</dbReference>
<dbReference type="PANTHER" id="PTHR12907:SF26">
    <property type="entry name" value="HIF PROLYL HYDROXYLASE, ISOFORM C"/>
    <property type="match status" value="1"/>
</dbReference>
<keyword evidence="2" id="KW-0479">Metal-binding</keyword>
<gene>
    <name evidence="8" type="ORF">PANO66_02358</name>
    <name evidence="9" type="ORF">PLAM_3715</name>
</gene>
<dbReference type="PANTHER" id="PTHR12907">
    <property type="entry name" value="EGL NINE HOMOLOG-RELATED"/>
    <property type="match status" value="1"/>
</dbReference>